<name>A0A0D1YRD7_9PEZI</name>
<sequence length="2601" mass="292114">MGREKTRQRIAIRKAFAPKKNKPATTHTKNHRFESFSQRVARLKIDPIRRDRGLNDDRDLEGLESHFKIALDKWRDLNLSEDFTRFARKVAPLSENLPQVLHHQNEIVDALLESIQDSKAVSAEPLLDLVAHLARDLQIQFENHFERTVTVVAGVAARHSEVEVVEWCFNCLTWLFKYLERILATDIRPLFDLLKPYLGKERQKPHVSRFAAESLSFLVKRVGKRPDATRRFVRHVLSDLEETAKEKDTELYEHSLMALFLEAIKGVKEALHSSGPTIFASLLAEVLDLHLDENSTESTSRLVRGIFLQLVHHASAENLAPLVHEIISEAEKDINVQSERGKRAIIIASQLLLLAVNVKSGQRVSNWTALFKHISGQVELLTGANPSDHKDVAVEVLSVLAVAHQKCPLDAALLSLTTLDKLCSKTWQNFFLGFCHLYAEYGRDRFQSFVFPRLQRFLATHWEGQIKAISILVPKLVREGLIMPQAVKLPDGMVDEFATQFALFRENGEECDKQSFECDGILKLLDVASGADRQFDKVNQLLYLALEEQLQSCKNTQFRSFVLGDGFLHLAKNGSGQTINLNHLLPLIANAASGLKDYPAFFQAVAACFQSYGKVQRLQGSSSLQKLRDVLLQCLSSRSHNIRLASLVILSHLVSDDDQEWKNELSAAIEVEETEPSLETARYISMKIQNLGMRYKSYASKSILLAQALPRWLFGLLHVQFAQMWEDACAALKVIGETKEGEEVICDVAFQWLSDSPLRDDQTASPPESSEGILGDYFSKIRNATVGRLTFADYADVTLQKEFDERHLRVAILTPFSRTQALKVLKAVPQLAEKKARQLVPVLLSWSTNSGDSGDSGVAENTDEYDESQAFEDSHDEHVQWPRKDQKDLLTLFAAFNNPKVLYKSGEVYSTLLSFIAHGDVEIQKSSLLAILAWKDKTLKKYADELFKFLDEARLREQLTVFLDGNGENALALEDRPAVIPIVLRLVYGRIIARSRNERGSNRKAVFIILAKFSEDEINDFLDVILAPMASQNDAKNVPSKRQIGMLNMVKDLLETWRTTAAPYVHRLVPPVSACLIGSATNADGATNLSKALRHVAMQCLNLCFEAGDDFNFTPFMPDLFEHIVRPRLERFAEENAQGVSALLKMLAIWAKSGKLSKHLFEHDTLLLPKVIECVSLQATKEPVKRFVLNDILRAVISNEEGDRFAEMRIINISTHLLEHIALSIPLISSKELIEDTISTVVAVFPFSNSCPPLLLSEAARLVLQPTRKVPHHTKTDLLAILSHFFPSILEDESAQKVVFSAVCSSFGYFADGKSRSLLVEVAQKFADQDHELHEVIALLDDINAFLPNHLDTPDFERRSRAFGIITEERWTGFSAKQWRLLLGNLLFYIKDTEELAIRASASHALRRFVMASSSKTGSEKDDFAGMMQTLLINIENGLKEQPELVQSELLSVLAEIARLPGDDNSVYDLHHLLMGGDEEASFFTNILHVQQHRRVRAMNRLSNIAADGLLSSRSLYHLLLPILESFVFKGEDGVLIAEAIKTTGSLVEWLDWQQCKALIKKYIGFIKSKEDVQETVLKLLDAVTNGFSRSAALRAESRTNPAPQKEACGDEDDEQMDQTTATATKLAKTLPGAEKLSQYIIDETLPPLSIFLREKDESFVSRRISVALIAAKFVQLLPEMEFRLRFPPLLTDVCNILRSRDQGSRDQTRRALSSICILAGPSSFGYILRELRGALQRGFYLHVLAFSVHSILEQTIAKFQPGDLDYCLEDIVDVVVEDIFGNTGKEKDLEDYKADKNTRKEVKGKKSFDTMQILASVTTLGYLIQLVRPIQALLSGSLSVKEVRYVDELLRRIELGVLQNESLKNRDILRFCYEIVQEAHRVAPPVVHQKTKQKSSTGLVESAYLLQAPRKTSQPTLHASEASAKITRFGLELVRSVLKKNKDLLTPSNVSGFMPLMGDALLSPNEDVKLAALRLFVGIINVPLPRIDADAPVYIAEAANIIENGQNNGGELEQAALKLISAVLRERKSAPVKVKPKTISVLLKKLKGDFQIISQQGAAFNLLRSIISRQIIVPELYEVMDGDDGVAAISVRDHDRTTRDLARSIYFQFLMDCPQGEKRWTKQLAFLRGNLEYDHAEGRKSVMETIHLLLNKVGDELVGSVVKEVFWPLVSVMVNDADTDCREMAARLVKEVFERANDEWLQNFCGLCERLLSQGNAVQKRTALQCWTLYLEVKEENAEGVESVLANVKDILAQREFDAEQWQLVYWALHTFVAVTQARRTESGANDTEQIWIDARRCINFPHLWVKQEAVNMITVLFTQIASSGNVFDSFPLPSSFEVTLQASDMCELASRHLRLLKDGVTRELAASTVRNLAFIGKIFATTGISWQSNASSMLAVKELDDNEEVFQGLSDAEEEEQEDVENVDDNLTAIKYLLSKLAAIIRRQLGKMIVPGPRQADSLLPKSAALSLLAALCNTLSLEALEESAVVILEPLVHLTSPDLSVTSFSTADFKNAHEELVTNATELQDTLRNKLGTSAFVDALQRVKAARSARREERRAKRKIDAVARPEIAAKKKAKRMERESEKRRAKNSLERGRRRGW</sequence>
<dbReference type="OrthoDB" id="360653at2759"/>
<dbReference type="Proteomes" id="UP000053259">
    <property type="component" value="Unassembled WGS sequence"/>
</dbReference>
<dbReference type="RefSeq" id="XP_016213031.1">
    <property type="nucleotide sequence ID" value="XM_016359352.1"/>
</dbReference>
<dbReference type="InParanoid" id="A0A0D1YRD7"/>
<evidence type="ECO:0000313" key="6">
    <source>
        <dbReference type="Proteomes" id="UP000053259"/>
    </source>
</evidence>
<dbReference type="HOGENOM" id="CLU_000327_0_0_1"/>
<dbReference type="GeneID" id="27313778"/>
<reference evidence="5 6" key="1">
    <citation type="submission" date="2015-01" db="EMBL/GenBank/DDBJ databases">
        <title>The Genome Sequence of Ochroconis gallopava CBS43764.</title>
        <authorList>
            <consortium name="The Broad Institute Genomics Platform"/>
            <person name="Cuomo C."/>
            <person name="de Hoog S."/>
            <person name="Gorbushina A."/>
            <person name="Stielow B."/>
            <person name="Teixiera M."/>
            <person name="Abouelleil A."/>
            <person name="Chapman S.B."/>
            <person name="Priest M."/>
            <person name="Young S.K."/>
            <person name="Wortman J."/>
            <person name="Nusbaum C."/>
            <person name="Birren B."/>
        </authorList>
    </citation>
    <scope>NUCLEOTIDE SEQUENCE [LARGE SCALE GENOMIC DNA]</scope>
    <source>
        <strain evidence="5 6">CBS 43764</strain>
    </source>
</reference>
<feature type="domain" description="U3 small nucleolar RNA-associated protein 20 C-terminal" evidence="4">
    <location>
        <begin position="2514"/>
        <end position="2590"/>
    </location>
</feature>
<feature type="domain" description="U3 small nucleolar RNA-associated protein 20 N-terminal" evidence="2">
    <location>
        <begin position="880"/>
        <end position="1442"/>
    </location>
</feature>
<protein>
    <submittedName>
        <fullName evidence="5">Uncharacterized protein</fullName>
    </submittedName>
</protein>
<evidence type="ECO:0000256" key="1">
    <source>
        <dbReference type="SAM" id="MobiDB-lite"/>
    </source>
</evidence>
<feature type="region of interest" description="Disordered" evidence="1">
    <location>
        <begin position="2551"/>
        <end position="2601"/>
    </location>
</feature>
<dbReference type="InterPro" id="IPR057525">
    <property type="entry name" value="UTP20_C"/>
</dbReference>
<dbReference type="InterPro" id="IPR011989">
    <property type="entry name" value="ARM-like"/>
</dbReference>
<dbReference type="InterPro" id="IPR052575">
    <property type="entry name" value="SSU_processome_comp_20"/>
</dbReference>
<dbReference type="VEuPathDB" id="FungiDB:PV09_05805"/>
<evidence type="ECO:0000259" key="3">
    <source>
        <dbReference type="Pfam" id="PF20416"/>
    </source>
</evidence>
<keyword evidence="6" id="KW-1185">Reference proteome</keyword>
<accession>A0A0D1YRD7</accession>
<dbReference type="FunCoup" id="A0A0D1YRD7">
    <property type="interactions" value="966"/>
</dbReference>
<feature type="compositionally biased region" description="Basic and acidic residues" evidence="1">
    <location>
        <begin position="2580"/>
        <end position="2595"/>
    </location>
</feature>
<evidence type="ECO:0000313" key="5">
    <source>
        <dbReference type="EMBL" id="KIW03162.1"/>
    </source>
</evidence>
<dbReference type="STRING" id="253628.A0A0D1YRD7"/>
<dbReference type="InterPro" id="IPR011430">
    <property type="entry name" value="UTP20_N"/>
</dbReference>
<feature type="compositionally biased region" description="Basic and acidic residues" evidence="1">
    <location>
        <begin position="2552"/>
        <end position="2573"/>
    </location>
</feature>
<dbReference type="Pfam" id="PF23099">
    <property type="entry name" value="UTP20_C"/>
    <property type="match status" value="1"/>
</dbReference>
<dbReference type="InterPro" id="IPR016024">
    <property type="entry name" value="ARM-type_fold"/>
</dbReference>
<gene>
    <name evidence="5" type="ORF">PV09_05805</name>
</gene>
<dbReference type="PANTHER" id="PTHR17695">
    <property type="entry name" value="SMALL SUBUNIT PROCESSOME COMPONENT 20 HOMOLOG"/>
    <property type="match status" value="1"/>
</dbReference>
<proteinExistence type="predicted"/>
<evidence type="ECO:0000259" key="4">
    <source>
        <dbReference type="Pfam" id="PF23099"/>
    </source>
</evidence>
<organism evidence="5 6">
    <name type="scientific">Verruconis gallopava</name>
    <dbReference type="NCBI Taxonomy" id="253628"/>
    <lineage>
        <taxon>Eukaryota</taxon>
        <taxon>Fungi</taxon>
        <taxon>Dikarya</taxon>
        <taxon>Ascomycota</taxon>
        <taxon>Pezizomycotina</taxon>
        <taxon>Dothideomycetes</taxon>
        <taxon>Pleosporomycetidae</taxon>
        <taxon>Venturiales</taxon>
        <taxon>Sympoventuriaceae</taxon>
        <taxon>Verruconis</taxon>
    </lineage>
</organism>
<feature type="region of interest" description="Disordered" evidence="1">
    <location>
        <begin position="1595"/>
        <end position="1616"/>
    </location>
</feature>
<dbReference type="InterPro" id="IPR046523">
    <property type="entry name" value="UTP20_dom"/>
</dbReference>
<dbReference type="EMBL" id="KN847546">
    <property type="protein sequence ID" value="KIW03162.1"/>
    <property type="molecule type" value="Genomic_DNA"/>
</dbReference>
<dbReference type="GO" id="GO:0030686">
    <property type="term" value="C:90S preribosome"/>
    <property type="evidence" value="ECO:0007669"/>
    <property type="project" value="TreeGrafter"/>
</dbReference>
<dbReference type="GO" id="GO:0032040">
    <property type="term" value="C:small-subunit processome"/>
    <property type="evidence" value="ECO:0007669"/>
    <property type="project" value="TreeGrafter"/>
</dbReference>
<feature type="domain" description="U3 small nucleolar RNA-associated protein 20" evidence="3">
    <location>
        <begin position="1657"/>
        <end position="1877"/>
    </location>
</feature>
<dbReference type="Gene3D" id="1.25.10.10">
    <property type="entry name" value="Leucine-rich Repeat Variant"/>
    <property type="match status" value="3"/>
</dbReference>
<dbReference type="SUPFAM" id="SSF48371">
    <property type="entry name" value="ARM repeat"/>
    <property type="match status" value="3"/>
</dbReference>
<dbReference type="Pfam" id="PF07539">
    <property type="entry name" value="UTP20_N"/>
    <property type="match status" value="1"/>
</dbReference>
<evidence type="ECO:0000259" key="2">
    <source>
        <dbReference type="Pfam" id="PF07539"/>
    </source>
</evidence>
<dbReference type="Pfam" id="PF20416">
    <property type="entry name" value="UTP20"/>
    <property type="match status" value="1"/>
</dbReference>
<dbReference type="PANTHER" id="PTHR17695:SF11">
    <property type="entry name" value="SMALL SUBUNIT PROCESSOME COMPONENT 20 HOMOLOG"/>
    <property type="match status" value="1"/>
</dbReference>